<evidence type="ECO:0000313" key="2">
    <source>
        <dbReference type="EMBL" id="KAK3880935.1"/>
    </source>
</evidence>
<evidence type="ECO:0000313" key="3">
    <source>
        <dbReference type="Proteomes" id="UP001286313"/>
    </source>
</evidence>
<feature type="region of interest" description="Disordered" evidence="1">
    <location>
        <begin position="16"/>
        <end position="42"/>
    </location>
</feature>
<evidence type="ECO:0000256" key="1">
    <source>
        <dbReference type="SAM" id="MobiDB-lite"/>
    </source>
</evidence>
<dbReference type="AlphaFoldDB" id="A0AAE1FV21"/>
<accession>A0AAE1FV21</accession>
<name>A0AAE1FV21_PETCI</name>
<reference evidence="2" key="1">
    <citation type="submission" date="2023-10" db="EMBL/GenBank/DDBJ databases">
        <title>Genome assemblies of two species of porcelain crab, Petrolisthes cinctipes and Petrolisthes manimaculis (Anomura: Porcellanidae).</title>
        <authorList>
            <person name="Angst P."/>
        </authorList>
    </citation>
    <scope>NUCLEOTIDE SEQUENCE</scope>
    <source>
        <strain evidence="2">PB745_01</strain>
        <tissue evidence="2">Gill</tissue>
    </source>
</reference>
<sequence>MKHLQTKHPLQYAACKGETSATSPDTPAECPESTQSTTTTRNQVQLQQTFHDIVAKKDGYKEEVPERRNLNSSLDDRERLTARVHSRRHVKATDKLSEVQERTGVQQKKLIIDVDTRWNSTYCMMERFLEQHKVTTTTLCLLGKSNMCLNGDELEVGSDTLRTN</sequence>
<keyword evidence="3" id="KW-1185">Reference proteome</keyword>
<protein>
    <submittedName>
        <fullName evidence="2">Uncharacterized protein</fullName>
    </submittedName>
</protein>
<organism evidence="2 3">
    <name type="scientific">Petrolisthes cinctipes</name>
    <name type="common">Flat porcelain crab</name>
    <dbReference type="NCBI Taxonomy" id="88211"/>
    <lineage>
        <taxon>Eukaryota</taxon>
        <taxon>Metazoa</taxon>
        <taxon>Ecdysozoa</taxon>
        <taxon>Arthropoda</taxon>
        <taxon>Crustacea</taxon>
        <taxon>Multicrustacea</taxon>
        <taxon>Malacostraca</taxon>
        <taxon>Eumalacostraca</taxon>
        <taxon>Eucarida</taxon>
        <taxon>Decapoda</taxon>
        <taxon>Pleocyemata</taxon>
        <taxon>Anomura</taxon>
        <taxon>Galatheoidea</taxon>
        <taxon>Porcellanidae</taxon>
        <taxon>Petrolisthes</taxon>
    </lineage>
</organism>
<dbReference type="EMBL" id="JAWQEG010001271">
    <property type="protein sequence ID" value="KAK3880935.1"/>
    <property type="molecule type" value="Genomic_DNA"/>
</dbReference>
<comment type="caution">
    <text evidence="2">The sequence shown here is derived from an EMBL/GenBank/DDBJ whole genome shotgun (WGS) entry which is preliminary data.</text>
</comment>
<dbReference type="Proteomes" id="UP001286313">
    <property type="component" value="Unassembled WGS sequence"/>
</dbReference>
<proteinExistence type="predicted"/>
<gene>
    <name evidence="2" type="ORF">Pcinc_014585</name>
</gene>
<feature type="compositionally biased region" description="Polar residues" evidence="1">
    <location>
        <begin position="32"/>
        <end position="42"/>
    </location>
</feature>